<name>A0A0A9CKA3_ARUDO</name>
<protein>
    <submittedName>
        <fullName evidence="1">Uncharacterized protein</fullName>
    </submittedName>
</protein>
<dbReference type="EMBL" id="GBRH01221186">
    <property type="protein sequence ID" value="JAD76709.1"/>
    <property type="molecule type" value="Transcribed_RNA"/>
</dbReference>
<dbReference type="AlphaFoldDB" id="A0A0A9CKA3"/>
<reference evidence="1" key="2">
    <citation type="journal article" date="2015" name="Data Brief">
        <title>Shoot transcriptome of the giant reed, Arundo donax.</title>
        <authorList>
            <person name="Barrero R.A."/>
            <person name="Guerrero F.D."/>
            <person name="Moolhuijzen P."/>
            <person name="Goolsby J.A."/>
            <person name="Tidwell J."/>
            <person name="Bellgard S.E."/>
            <person name="Bellgard M.I."/>
        </authorList>
    </citation>
    <scope>NUCLEOTIDE SEQUENCE</scope>
    <source>
        <tissue evidence="1">Shoot tissue taken approximately 20 cm above the soil surface</tissue>
    </source>
</reference>
<evidence type="ECO:0000313" key="1">
    <source>
        <dbReference type="EMBL" id="JAD76709.1"/>
    </source>
</evidence>
<sequence length="37" mass="4266">MLWEVLDVVVDPIFQYLVIGAVELKSDRSSMRAKILM</sequence>
<organism evidence="1">
    <name type="scientific">Arundo donax</name>
    <name type="common">Giant reed</name>
    <name type="synonym">Donax arundinaceus</name>
    <dbReference type="NCBI Taxonomy" id="35708"/>
    <lineage>
        <taxon>Eukaryota</taxon>
        <taxon>Viridiplantae</taxon>
        <taxon>Streptophyta</taxon>
        <taxon>Embryophyta</taxon>
        <taxon>Tracheophyta</taxon>
        <taxon>Spermatophyta</taxon>
        <taxon>Magnoliopsida</taxon>
        <taxon>Liliopsida</taxon>
        <taxon>Poales</taxon>
        <taxon>Poaceae</taxon>
        <taxon>PACMAD clade</taxon>
        <taxon>Arundinoideae</taxon>
        <taxon>Arundineae</taxon>
        <taxon>Arundo</taxon>
    </lineage>
</organism>
<accession>A0A0A9CKA3</accession>
<proteinExistence type="predicted"/>
<reference evidence="1" key="1">
    <citation type="submission" date="2014-09" db="EMBL/GenBank/DDBJ databases">
        <authorList>
            <person name="Magalhaes I.L.F."/>
            <person name="Oliveira U."/>
            <person name="Santos F.R."/>
            <person name="Vidigal T.H.D.A."/>
            <person name="Brescovit A.D."/>
            <person name="Santos A.J."/>
        </authorList>
    </citation>
    <scope>NUCLEOTIDE SEQUENCE</scope>
    <source>
        <tissue evidence="1">Shoot tissue taken approximately 20 cm above the soil surface</tissue>
    </source>
</reference>